<protein>
    <recommendedName>
        <fullName evidence="6">GtrA/DPMS transmembrane domain-containing protein</fullName>
    </recommendedName>
</protein>
<evidence type="ECO:0000256" key="4">
    <source>
        <dbReference type="ARBA" id="ARBA00023136"/>
    </source>
</evidence>
<keyword evidence="8" id="KW-1185">Reference proteome</keyword>
<feature type="transmembrane region" description="Helical" evidence="5">
    <location>
        <begin position="99"/>
        <end position="117"/>
    </location>
</feature>
<dbReference type="Proteomes" id="UP000197446">
    <property type="component" value="Unassembled WGS sequence"/>
</dbReference>
<gene>
    <name evidence="7" type="ORF">CDO81_07695</name>
</gene>
<organism evidence="7 8">
    <name type="scientific">Roseateles puraquae</name>
    <dbReference type="NCBI Taxonomy" id="431059"/>
    <lineage>
        <taxon>Bacteria</taxon>
        <taxon>Pseudomonadati</taxon>
        <taxon>Pseudomonadota</taxon>
        <taxon>Betaproteobacteria</taxon>
        <taxon>Burkholderiales</taxon>
        <taxon>Sphaerotilaceae</taxon>
        <taxon>Roseateles</taxon>
    </lineage>
</organism>
<evidence type="ECO:0000256" key="5">
    <source>
        <dbReference type="SAM" id="Phobius"/>
    </source>
</evidence>
<keyword evidence="2 5" id="KW-0812">Transmembrane</keyword>
<dbReference type="EMBL" id="NISI01000002">
    <property type="protein sequence ID" value="OWR04890.1"/>
    <property type="molecule type" value="Genomic_DNA"/>
</dbReference>
<evidence type="ECO:0000313" key="7">
    <source>
        <dbReference type="EMBL" id="OWR04890.1"/>
    </source>
</evidence>
<keyword evidence="4 5" id="KW-0472">Membrane</keyword>
<feature type="domain" description="GtrA/DPMS transmembrane" evidence="6">
    <location>
        <begin position="3"/>
        <end position="122"/>
    </location>
</feature>
<comment type="caution">
    <text evidence="7">The sequence shown here is derived from an EMBL/GenBank/DDBJ whole genome shotgun (WGS) entry which is preliminary data.</text>
</comment>
<dbReference type="GO" id="GO:0000271">
    <property type="term" value="P:polysaccharide biosynthetic process"/>
    <property type="evidence" value="ECO:0007669"/>
    <property type="project" value="InterPro"/>
</dbReference>
<dbReference type="Pfam" id="PF04138">
    <property type="entry name" value="GtrA_DPMS_TM"/>
    <property type="match status" value="1"/>
</dbReference>
<evidence type="ECO:0000256" key="3">
    <source>
        <dbReference type="ARBA" id="ARBA00022989"/>
    </source>
</evidence>
<dbReference type="InterPro" id="IPR007267">
    <property type="entry name" value="GtrA_DPMS_TM"/>
</dbReference>
<sequence length="123" mass="13081">MGYLASGGIAAAANYGSRFVFSLWLPFEAAVVAAYLVGMVTAFLLMRRFAFTDSQTSTRQQVLGFCIVNGAAVLQTVLVSSLLARVVLPALGAPGNYEAISHAVGVAVPVITSYFGHRYLTFR</sequence>
<comment type="subcellular location">
    <subcellularLocation>
        <location evidence="1">Membrane</location>
        <topology evidence="1">Multi-pass membrane protein</topology>
    </subcellularLocation>
</comment>
<dbReference type="GO" id="GO:0016020">
    <property type="term" value="C:membrane"/>
    <property type="evidence" value="ECO:0007669"/>
    <property type="project" value="UniProtKB-SubCell"/>
</dbReference>
<dbReference type="AlphaFoldDB" id="A0A254NAY6"/>
<evidence type="ECO:0000256" key="1">
    <source>
        <dbReference type="ARBA" id="ARBA00004141"/>
    </source>
</evidence>
<evidence type="ECO:0000259" key="6">
    <source>
        <dbReference type="Pfam" id="PF04138"/>
    </source>
</evidence>
<feature type="transmembrane region" description="Helical" evidence="5">
    <location>
        <begin position="29"/>
        <end position="50"/>
    </location>
</feature>
<keyword evidence="3 5" id="KW-1133">Transmembrane helix</keyword>
<reference evidence="7 8" key="1">
    <citation type="journal article" date="2007" name="Int. J. Syst. Evol. Microbiol.">
        <title>Description of Pelomonas aquatica sp. nov. and Pelomonas puraquae sp. nov., isolated from industrial and haemodialysis water.</title>
        <authorList>
            <person name="Gomila M."/>
            <person name="Bowien B."/>
            <person name="Falsen E."/>
            <person name="Moore E.R."/>
            <person name="Lalucat J."/>
        </authorList>
    </citation>
    <scope>NUCLEOTIDE SEQUENCE [LARGE SCALE GENOMIC DNA]</scope>
    <source>
        <strain evidence="7 8">CCUG 52769</strain>
    </source>
</reference>
<evidence type="ECO:0000313" key="8">
    <source>
        <dbReference type="Proteomes" id="UP000197446"/>
    </source>
</evidence>
<feature type="transmembrane region" description="Helical" evidence="5">
    <location>
        <begin position="62"/>
        <end position="87"/>
    </location>
</feature>
<proteinExistence type="predicted"/>
<name>A0A254NAY6_9BURK</name>
<evidence type="ECO:0000256" key="2">
    <source>
        <dbReference type="ARBA" id="ARBA00022692"/>
    </source>
</evidence>
<dbReference type="OrthoDB" id="7060875at2"/>
<accession>A0A254NAY6</accession>